<feature type="region of interest" description="Disordered" evidence="4">
    <location>
        <begin position="318"/>
        <end position="367"/>
    </location>
</feature>
<feature type="region of interest" description="Disordered" evidence="4">
    <location>
        <begin position="118"/>
        <end position="138"/>
    </location>
</feature>
<evidence type="ECO:0000256" key="2">
    <source>
        <dbReference type="ARBA" id="ARBA00022737"/>
    </source>
</evidence>
<dbReference type="SUPFAM" id="SSF64268">
    <property type="entry name" value="PX domain"/>
    <property type="match status" value="1"/>
</dbReference>
<feature type="compositionally biased region" description="Polar residues" evidence="4">
    <location>
        <begin position="150"/>
        <end position="165"/>
    </location>
</feature>
<dbReference type="CDD" id="cd05992">
    <property type="entry name" value="PB1"/>
    <property type="match status" value="1"/>
</dbReference>
<sequence>MRQTSMMKAHAMVYGVVVYDFQSERPDELDAKAGEPIIVVAQSNPEWFVAKPIGRLGGPGLIPVSYVELKDTVTGKAVTDPLAAVRAAGVPRVEEWKKTAAEYKNNSITLGEITQARTGQTLQHQPQRHQQQPDVNGLSQNMENMNIQQRKVSLHSQAWQSTDESQQQPPLPQPTGPLAPRSACVPRYCFDNDQYWYIIECEMEDGRCWELSRYYADFYDFQIKLLSMFPREAGTEGNGERLLPYMPGPVAHVTDAISNGRRENLDIYIKQVIKLPAYISKCILVRELFEPRDQDYEIDPAALNENFRLSAQSMAPSLSASQARSSTSSHPRSSAGVYTSNVPLPQTHKRGPSMGATPNGSNPALHTQASNLTTNSAVSQKPQANSGAALRIKVEFQEEIVAIRVPSNIDFDQLQSKVMERLRISSGADVVIKYRDDQAGTVASLNNNTDLDTAIQRNANLRLVVSYA</sequence>
<evidence type="ECO:0000259" key="5">
    <source>
        <dbReference type="PROSITE" id="PS50002"/>
    </source>
</evidence>
<dbReference type="Gene3D" id="3.10.20.90">
    <property type="entry name" value="Phosphatidylinositol 3-kinase Catalytic Subunit, Chain A, domain 1"/>
    <property type="match status" value="1"/>
</dbReference>
<feature type="domain" description="SH3" evidence="5">
    <location>
        <begin position="10"/>
        <end position="72"/>
    </location>
</feature>
<evidence type="ECO:0000259" key="7">
    <source>
        <dbReference type="PROSITE" id="PS51745"/>
    </source>
</evidence>
<protein>
    <submittedName>
        <fullName evidence="8">Uncharacterized protein</fullName>
    </submittedName>
</protein>
<dbReference type="InterPro" id="IPR035550">
    <property type="entry name" value="Bem1/Scd2_PX"/>
</dbReference>
<dbReference type="GO" id="GO:0005938">
    <property type="term" value="C:cell cortex"/>
    <property type="evidence" value="ECO:0007669"/>
    <property type="project" value="UniProtKB-ARBA"/>
</dbReference>
<feature type="compositionally biased region" description="Low complexity" evidence="4">
    <location>
        <begin position="123"/>
        <end position="133"/>
    </location>
</feature>
<dbReference type="SMART" id="SM00666">
    <property type="entry name" value="PB1"/>
    <property type="match status" value="1"/>
</dbReference>
<comment type="caution">
    <text evidence="8">The sequence shown here is derived from an EMBL/GenBank/DDBJ whole genome shotgun (WGS) entry which is preliminary data.</text>
</comment>
<dbReference type="PROSITE" id="PS51745">
    <property type="entry name" value="PB1"/>
    <property type="match status" value="1"/>
</dbReference>
<evidence type="ECO:0000256" key="1">
    <source>
        <dbReference type="ARBA" id="ARBA00022443"/>
    </source>
</evidence>
<feature type="region of interest" description="Disordered" evidence="4">
    <location>
        <begin position="150"/>
        <end position="178"/>
    </location>
</feature>
<evidence type="ECO:0000313" key="9">
    <source>
        <dbReference type="Proteomes" id="UP000806378"/>
    </source>
</evidence>
<dbReference type="FunFam" id="2.30.30.40:FF:000093">
    <property type="entry name" value="Protein kinase activator Bem1"/>
    <property type="match status" value="1"/>
</dbReference>
<dbReference type="InterPro" id="IPR036028">
    <property type="entry name" value="SH3-like_dom_sf"/>
</dbReference>
<dbReference type="Proteomes" id="UP000806378">
    <property type="component" value="Unassembled WGS sequence"/>
</dbReference>
<keyword evidence="2" id="KW-0677">Repeat</keyword>
<dbReference type="InterPro" id="IPR035549">
    <property type="entry name" value="Bem1/Scd2_SH3_2"/>
</dbReference>
<name>A0A8T0CG89_CORYI</name>
<dbReference type="Pfam" id="PF00787">
    <property type="entry name" value="PX"/>
    <property type="match status" value="1"/>
</dbReference>
<evidence type="ECO:0000313" key="8">
    <source>
        <dbReference type="EMBL" id="KAF7846463.1"/>
    </source>
</evidence>
<proteinExistence type="predicted"/>
<dbReference type="GO" id="GO:1902494">
    <property type="term" value="C:catalytic complex"/>
    <property type="evidence" value="ECO:0007669"/>
    <property type="project" value="UniProtKB-ARBA"/>
</dbReference>
<dbReference type="CDD" id="cd11879">
    <property type="entry name" value="SH3_Bem1p_2"/>
    <property type="match status" value="1"/>
</dbReference>
<dbReference type="InterPro" id="IPR001683">
    <property type="entry name" value="PX_dom"/>
</dbReference>
<keyword evidence="1 3" id="KW-0728">SH3 domain</keyword>
<dbReference type="OrthoDB" id="1935453at2759"/>
<accession>A0A8T0CG89</accession>
<gene>
    <name evidence="8" type="ORF">BT93_L4302</name>
</gene>
<organism evidence="8 9">
    <name type="scientific">Corymbia citriodora subsp. variegata</name>
    <dbReference type="NCBI Taxonomy" id="360336"/>
    <lineage>
        <taxon>Eukaryota</taxon>
        <taxon>Viridiplantae</taxon>
        <taxon>Streptophyta</taxon>
        <taxon>Embryophyta</taxon>
        <taxon>Tracheophyta</taxon>
        <taxon>Spermatophyta</taxon>
        <taxon>Magnoliopsida</taxon>
        <taxon>eudicotyledons</taxon>
        <taxon>Gunneridae</taxon>
        <taxon>Pentapetalae</taxon>
        <taxon>rosids</taxon>
        <taxon>malvids</taxon>
        <taxon>Myrtales</taxon>
        <taxon>Myrtaceae</taxon>
        <taxon>Myrtoideae</taxon>
        <taxon>Eucalypteae</taxon>
        <taxon>Corymbia</taxon>
    </lineage>
</organism>
<reference evidence="8" key="1">
    <citation type="submission" date="2020-05" db="EMBL/GenBank/DDBJ databases">
        <title>WGS assembly of Corymbia citriodora subspecies variegata.</title>
        <authorList>
            <person name="Barry K."/>
            <person name="Hundley H."/>
            <person name="Shu S."/>
            <person name="Jenkins J."/>
            <person name="Grimwood J."/>
            <person name="Baten A."/>
        </authorList>
    </citation>
    <scope>NUCLEOTIDE SEQUENCE</scope>
    <source>
        <strain evidence="8">CV2-018</strain>
    </source>
</reference>
<feature type="domain" description="PX" evidence="6">
    <location>
        <begin position="175"/>
        <end position="296"/>
    </location>
</feature>
<dbReference type="PROSITE" id="PS50195">
    <property type="entry name" value="PX"/>
    <property type="match status" value="1"/>
</dbReference>
<feature type="compositionally biased region" description="Low complexity" evidence="4">
    <location>
        <begin position="318"/>
        <end position="335"/>
    </location>
</feature>
<feature type="domain" description="PB1" evidence="7">
    <location>
        <begin position="389"/>
        <end position="466"/>
    </location>
</feature>
<dbReference type="InterPro" id="IPR000270">
    <property type="entry name" value="PB1_dom"/>
</dbReference>
<dbReference type="InterPro" id="IPR036871">
    <property type="entry name" value="PX_dom_sf"/>
</dbReference>
<dbReference type="GO" id="GO:0043332">
    <property type="term" value="C:mating projection tip"/>
    <property type="evidence" value="ECO:0007669"/>
    <property type="project" value="TreeGrafter"/>
</dbReference>
<dbReference type="InterPro" id="IPR001452">
    <property type="entry name" value="SH3_domain"/>
</dbReference>
<dbReference type="PROSITE" id="PS50002">
    <property type="entry name" value="SH3"/>
    <property type="match status" value="1"/>
</dbReference>
<dbReference type="Gene3D" id="2.30.30.40">
    <property type="entry name" value="SH3 Domains"/>
    <property type="match status" value="1"/>
</dbReference>
<dbReference type="InterPro" id="IPR051228">
    <property type="entry name" value="NADPH_Oxidase/PX-Domain"/>
</dbReference>
<dbReference type="GO" id="GO:0035091">
    <property type="term" value="F:phosphatidylinositol binding"/>
    <property type="evidence" value="ECO:0007669"/>
    <property type="project" value="InterPro"/>
</dbReference>
<dbReference type="Pfam" id="PF00018">
    <property type="entry name" value="SH3_1"/>
    <property type="match status" value="1"/>
</dbReference>
<dbReference type="SUPFAM" id="SSF54277">
    <property type="entry name" value="CAD &amp; PB1 domains"/>
    <property type="match status" value="1"/>
</dbReference>
<dbReference type="Pfam" id="PF00564">
    <property type="entry name" value="PB1"/>
    <property type="match status" value="1"/>
</dbReference>
<dbReference type="SUPFAM" id="SSF50044">
    <property type="entry name" value="SH3-domain"/>
    <property type="match status" value="1"/>
</dbReference>
<dbReference type="EMBL" id="MU093092">
    <property type="protein sequence ID" value="KAF7846463.1"/>
    <property type="molecule type" value="Genomic_DNA"/>
</dbReference>
<dbReference type="GO" id="GO:0016020">
    <property type="term" value="C:membrane"/>
    <property type="evidence" value="ECO:0007669"/>
    <property type="project" value="UniProtKB-ARBA"/>
</dbReference>
<dbReference type="FunFam" id="3.30.1520.10:FF:000041">
    <property type="entry name" value="Protein kinase activator Bem1"/>
    <property type="match status" value="1"/>
</dbReference>
<dbReference type="CDD" id="cd06890">
    <property type="entry name" value="PX_Bem1p"/>
    <property type="match status" value="1"/>
</dbReference>
<dbReference type="Gene3D" id="3.30.1520.10">
    <property type="entry name" value="Phox-like domain"/>
    <property type="match status" value="1"/>
</dbReference>
<dbReference type="PANTHER" id="PTHR15706">
    <property type="entry name" value="SH3 MULTIPLE DOMAIN"/>
    <property type="match status" value="1"/>
</dbReference>
<evidence type="ECO:0000256" key="4">
    <source>
        <dbReference type="SAM" id="MobiDB-lite"/>
    </source>
</evidence>
<dbReference type="GO" id="GO:0030674">
    <property type="term" value="F:protein-macromolecule adaptor activity"/>
    <property type="evidence" value="ECO:0007669"/>
    <property type="project" value="TreeGrafter"/>
</dbReference>
<evidence type="ECO:0000256" key="3">
    <source>
        <dbReference type="PROSITE-ProRule" id="PRU00192"/>
    </source>
</evidence>
<dbReference type="SMART" id="SM00312">
    <property type="entry name" value="PX"/>
    <property type="match status" value="1"/>
</dbReference>
<dbReference type="AlphaFoldDB" id="A0A8T0CG89"/>
<evidence type="ECO:0000259" key="6">
    <source>
        <dbReference type="PROSITE" id="PS50195"/>
    </source>
</evidence>
<dbReference type="GO" id="GO:0005768">
    <property type="term" value="C:endosome"/>
    <property type="evidence" value="ECO:0007669"/>
    <property type="project" value="UniProtKB-ARBA"/>
</dbReference>
<dbReference type="SMART" id="SM00326">
    <property type="entry name" value="SH3"/>
    <property type="match status" value="1"/>
</dbReference>
<keyword evidence="9" id="KW-1185">Reference proteome</keyword>
<dbReference type="PANTHER" id="PTHR15706:SF2">
    <property type="entry name" value="SH3 AND PX DOMAIN-CONTAINING PROTEIN 2A"/>
    <property type="match status" value="1"/>
</dbReference>
<dbReference type="Gramene" id="rna-gnl|WGS:JABURB|Cocit.L4302.1">
    <property type="protein sequence ID" value="cds-KAF7846463.1"/>
    <property type="gene ID" value="gene-BT93_L4302"/>
</dbReference>
<feature type="compositionally biased region" description="Polar residues" evidence="4">
    <location>
        <begin position="356"/>
        <end position="367"/>
    </location>
</feature>
<dbReference type="InterPro" id="IPR053793">
    <property type="entry name" value="PB1-like"/>
</dbReference>